<dbReference type="GeneID" id="116290115"/>
<dbReference type="Proteomes" id="UP000515163">
    <property type="component" value="Unplaced"/>
</dbReference>
<dbReference type="InterPro" id="IPR029058">
    <property type="entry name" value="AB_hydrolase_fold"/>
</dbReference>
<evidence type="ECO:0000313" key="8">
    <source>
        <dbReference type="RefSeq" id="XP_031552963.1"/>
    </source>
</evidence>
<dbReference type="InterPro" id="IPR021893">
    <property type="entry name" value="ZMYM2-like_C"/>
</dbReference>
<keyword evidence="2" id="KW-1017">Isopeptide bond</keyword>
<dbReference type="Gene3D" id="3.40.50.1820">
    <property type="entry name" value="alpha/beta hydrolase"/>
    <property type="match status" value="1"/>
</dbReference>
<dbReference type="Pfam" id="PF12012">
    <property type="entry name" value="DUF3504"/>
    <property type="match status" value="1"/>
</dbReference>
<dbReference type="OrthoDB" id="444135at2759"/>
<evidence type="ECO:0000256" key="2">
    <source>
        <dbReference type="ARBA" id="ARBA00022499"/>
    </source>
</evidence>
<feature type="domain" description="ZMYM2-like/QRICH1 C-terminal" evidence="6">
    <location>
        <begin position="161"/>
        <end position="298"/>
    </location>
</feature>
<sequence>MENNDLVVVKLPENERFVEINDDGEADFVDETEANPNSSKQTRWGVSIFKEWLYKRFPSEILEELNEITLSERLSVFYQELKLKCNQDRDYSRSAIISIRAAINRHLTSKEVGKEFSIIRDSTFRLANKSLNAKLKKIQENGTCAVNHHKPMRPEDIRKCFQYGIFGEKTPISLLRVNWFNISIFFCRRGRRNYRNLKKTSFVFKKDNDTEFVEFSEDEKAENRNCGIKSEETDSKMFATGTEHCPVAYFKKFLSVLNPGEPALFQKPRRNFVYTDAVWYEKSALGINALGGMMKEISAAAYLSQAYTNQSIRATSFSVLGKSGIPAYRGRKDSSGNRNEGSDDFDFSCVESTPLLGELWMVVTSAPLYKPILPKPPMDVLSQVPSQVPSQAPSQVPIQLPSRVTTRVTSRVTSRVHTQVPLSQVPSKVIITTPARSKESFGVDPVYNTVNTGYKVFQYKQPFYFQYNKGVIPEMTIAYETWGKLNETKSNVILLFTGLSPSSHARSHEDNPSEGWWEKFIGPSCALDTDKFFIICCNVIGGCYGSSGPSSISPVTKEPYATTFPVVSVQDMVKAQFLLLDSLGIEKLHAAVGSSLGGMLSLTAACLYPERVNRLVSISACAQSHPTSIAMRYVQRRILMSDPNWNKGFYYNTGAFPRLGMKHAREVGTITYRSGPEWEERFGRKRIDHDAAVEPNFCPEFEIESYLDYQGDSFCVKYDPNSLLYISKAMDLFDLGEGFDSLLDGVSRIKCPTLVLGVQSDVLFPISQQRELEKLLQDSGNHSVTFYELNSIYGHDTFLLDVVAVGAAVKGHLETDLKVNGKLRKDKR</sequence>
<proteinExistence type="inferred from homology"/>
<dbReference type="NCBIfam" id="TIGR01392">
    <property type="entry name" value="homoserO_Ac_trn"/>
    <property type="match status" value="1"/>
</dbReference>
<dbReference type="GO" id="GO:0005739">
    <property type="term" value="C:mitochondrion"/>
    <property type="evidence" value="ECO:0007669"/>
    <property type="project" value="TreeGrafter"/>
</dbReference>
<evidence type="ECO:0000259" key="5">
    <source>
        <dbReference type="Pfam" id="PF00561"/>
    </source>
</evidence>
<dbReference type="InterPro" id="IPR000073">
    <property type="entry name" value="AB_hydrolase_1"/>
</dbReference>
<dbReference type="InParanoid" id="A0A6P8HD22"/>
<evidence type="ECO:0000259" key="6">
    <source>
        <dbReference type="Pfam" id="PF12012"/>
    </source>
</evidence>
<dbReference type="HAMAP" id="MF_00296">
    <property type="entry name" value="MetX_acyltransf"/>
    <property type="match status" value="1"/>
</dbReference>
<dbReference type="GO" id="GO:0009092">
    <property type="term" value="P:homoserine metabolic process"/>
    <property type="evidence" value="ECO:0007669"/>
    <property type="project" value="TreeGrafter"/>
</dbReference>
<keyword evidence="7" id="KW-1185">Reference proteome</keyword>
<dbReference type="RefSeq" id="XP_031552963.1">
    <property type="nucleotide sequence ID" value="XM_031697103.1"/>
</dbReference>
<dbReference type="PANTHER" id="PTHR32268">
    <property type="entry name" value="HOMOSERINE O-ACETYLTRANSFERASE"/>
    <property type="match status" value="1"/>
</dbReference>
<dbReference type="GO" id="GO:0009086">
    <property type="term" value="P:methionine biosynthetic process"/>
    <property type="evidence" value="ECO:0007669"/>
    <property type="project" value="TreeGrafter"/>
</dbReference>
<accession>A0A6P8HD22</accession>
<evidence type="ECO:0000256" key="4">
    <source>
        <dbReference type="ARBA" id="ARBA00022843"/>
    </source>
</evidence>
<protein>
    <submittedName>
        <fullName evidence="8">Uncharacterized protein LOC116290115 isoform X1</fullName>
    </submittedName>
</protein>
<keyword evidence="3" id="KW-0597">Phosphoprotein</keyword>
<organism evidence="7 8">
    <name type="scientific">Actinia tenebrosa</name>
    <name type="common">Australian red waratah sea anemone</name>
    <dbReference type="NCBI Taxonomy" id="6105"/>
    <lineage>
        <taxon>Eukaryota</taxon>
        <taxon>Metazoa</taxon>
        <taxon>Cnidaria</taxon>
        <taxon>Anthozoa</taxon>
        <taxon>Hexacorallia</taxon>
        <taxon>Actiniaria</taxon>
        <taxon>Actiniidae</taxon>
        <taxon>Actinia</taxon>
    </lineage>
</organism>
<keyword evidence="4" id="KW-0832">Ubl conjugation</keyword>
<evidence type="ECO:0000256" key="1">
    <source>
        <dbReference type="ARBA" id="ARBA00006886"/>
    </source>
</evidence>
<reference evidence="8" key="1">
    <citation type="submission" date="2025-08" db="UniProtKB">
        <authorList>
            <consortium name="RefSeq"/>
        </authorList>
    </citation>
    <scope>IDENTIFICATION</scope>
    <source>
        <tissue evidence="8">Tentacle</tissue>
    </source>
</reference>
<dbReference type="InterPro" id="IPR008220">
    <property type="entry name" value="HAT_MetX-like"/>
</dbReference>
<dbReference type="GO" id="GO:0004414">
    <property type="term" value="F:homoserine O-acetyltransferase activity"/>
    <property type="evidence" value="ECO:0007669"/>
    <property type="project" value="TreeGrafter"/>
</dbReference>
<evidence type="ECO:0000313" key="7">
    <source>
        <dbReference type="Proteomes" id="UP000515163"/>
    </source>
</evidence>
<comment type="similarity">
    <text evidence="1">Belongs to the AB hydrolase superfamily. MetX family.</text>
</comment>
<dbReference type="GO" id="GO:0009001">
    <property type="term" value="F:serine O-acetyltransferase activity"/>
    <property type="evidence" value="ECO:0007669"/>
    <property type="project" value="TreeGrafter"/>
</dbReference>
<feature type="domain" description="AB hydrolase-1" evidence="5">
    <location>
        <begin position="492"/>
        <end position="778"/>
    </location>
</feature>
<evidence type="ECO:0000256" key="3">
    <source>
        <dbReference type="ARBA" id="ARBA00022553"/>
    </source>
</evidence>
<dbReference type="SUPFAM" id="SSF53474">
    <property type="entry name" value="alpha/beta-Hydrolases"/>
    <property type="match status" value="1"/>
</dbReference>
<dbReference type="Pfam" id="PF00561">
    <property type="entry name" value="Abhydrolase_1"/>
    <property type="match status" value="1"/>
</dbReference>
<dbReference type="NCBIfam" id="NF001209">
    <property type="entry name" value="PRK00175.1"/>
    <property type="match status" value="1"/>
</dbReference>
<gene>
    <name evidence="8" type="primary">LOC116290115</name>
</gene>
<dbReference type="AlphaFoldDB" id="A0A6P8HD22"/>
<name>A0A6P8HD22_ACTTE</name>
<dbReference type="PANTHER" id="PTHR32268:SF16">
    <property type="entry name" value="SERINE O-SUCCINYLTRANSFERASE"/>
    <property type="match status" value="1"/>
</dbReference>
<dbReference type="KEGG" id="aten:116290115"/>
<dbReference type="GO" id="GO:0006535">
    <property type="term" value="P:cysteine biosynthetic process from serine"/>
    <property type="evidence" value="ECO:0007669"/>
    <property type="project" value="TreeGrafter"/>
</dbReference>